<organism evidence="1 2">
    <name type="scientific">Deinococcus cavernae</name>
    <dbReference type="NCBI Taxonomy" id="2320857"/>
    <lineage>
        <taxon>Bacteria</taxon>
        <taxon>Thermotogati</taxon>
        <taxon>Deinococcota</taxon>
        <taxon>Deinococci</taxon>
        <taxon>Deinococcales</taxon>
        <taxon>Deinococcaceae</taxon>
        <taxon>Deinococcus</taxon>
    </lineage>
</organism>
<dbReference type="EMBL" id="QYUJ01000014">
    <property type="protein sequence ID" value="RJF71388.1"/>
    <property type="molecule type" value="Genomic_DNA"/>
</dbReference>
<comment type="caution">
    <text evidence="1">The sequence shown here is derived from an EMBL/GenBank/DDBJ whole genome shotgun (WGS) entry which is preliminary data.</text>
</comment>
<dbReference type="Gene3D" id="3.40.50.300">
    <property type="entry name" value="P-loop containing nucleotide triphosphate hydrolases"/>
    <property type="match status" value="1"/>
</dbReference>
<keyword evidence="2" id="KW-1185">Reference proteome</keyword>
<dbReference type="InterPro" id="IPR027417">
    <property type="entry name" value="P-loop_NTPase"/>
</dbReference>
<accession>A0A418V5L6</accession>
<dbReference type="SUPFAM" id="SSF52540">
    <property type="entry name" value="P-loop containing nucleoside triphosphate hydrolases"/>
    <property type="match status" value="1"/>
</dbReference>
<name>A0A418V5L6_9DEIO</name>
<protein>
    <submittedName>
        <fullName evidence="1">ATPase</fullName>
    </submittedName>
</protein>
<proteinExistence type="predicted"/>
<evidence type="ECO:0000313" key="2">
    <source>
        <dbReference type="Proteomes" id="UP000286287"/>
    </source>
</evidence>
<dbReference type="Proteomes" id="UP000286287">
    <property type="component" value="Unassembled WGS sequence"/>
</dbReference>
<reference evidence="1 2" key="1">
    <citation type="submission" date="2018-09" db="EMBL/GenBank/DDBJ databases">
        <authorList>
            <person name="Zhu H."/>
        </authorList>
    </citation>
    <scope>NUCLEOTIDE SEQUENCE [LARGE SCALE GENOMIC DNA]</scope>
    <source>
        <strain evidence="1 2">K2S05-167</strain>
    </source>
</reference>
<sequence length="308" mass="33274">MAHSDALEQVSEFRSAENTTAHNSILRPAHLNSLAPLGQKALRSFVKCFRLPGVSSVTWQGLRAGGAPLGAFERRLGDCALTVLVGVTGVGKSTALKALEGASLRVLPDRREVTDAVMILPLAGREVRDREERFRWTAQYRETHPGGMAQALGSLVAETRVWGEATVFDGLRGLEEVQFAAESFPAWRFVALGAPDVVRVERLLGRGDGFDQVQAENAGDLRAALADLKGVSDVFTDAELDQLAALTTRGDAPQDVLAKVKIVVSERRNYDPQAAGAFLATLPRRRALLLDTVALSPEQVAQAVREWA</sequence>
<dbReference type="OrthoDB" id="64528at2"/>
<dbReference type="AlphaFoldDB" id="A0A418V5L6"/>
<dbReference type="AntiFam" id="ANF00254">
    <property type="entry name" value="DNA repeat"/>
</dbReference>
<gene>
    <name evidence="1" type="ORF">D3875_07195</name>
</gene>
<evidence type="ECO:0000313" key="1">
    <source>
        <dbReference type="EMBL" id="RJF71388.1"/>
    </source>
</evidence>